<dbReference type="Proteomes" id="UP000298340">
    <property type="component" value="Unassembled WGS sequence"/>
</dbReference>
<keyword evidence="1" id="KW-0472">Membrane</keyword>
<proteinExistence type="predicted"/>
<keyword evidence="1" id="KW-1133">Transmembrane helix</keyword>
<evidence type="ECO:0008006" key="4">
    <source>
        <dbReference type="Google" id="ProtNLM"/>
    </source>
</evidence>
<organism evidence="2 3">
    <name type="scientific">Flavobacterium circumlabens</name>
    <dbReference type="NCBI Taxonomy" id="2133765"/>
    <lineage>
        <taxon>Bacteria</taxon>
        <taxon>Pseudomonadati</taxon>
        <taxon>Bacteroidota</taxon>
        <taxon>Flavobacteriia</taxon>
        <taxon>Flavobacteriales</taxon>
        <taxon>Flavobacteriaceae</taxon>
        <taxon>Flavobacterium</taxon>
    </lineage>
</organism>
<name>A0A4Y7U2G1_9FLAO</name>
<comment type="caution">
    <text evidence="2">The sequence shown here is derived from an EMBL/GenBank/DDBJ whole genome shotgun (WGS) entry which is preliminary data.</text>
</comment>
<sequence length="98" mass="11646">IKSNYDILNSLKLLTENDTKNKTYFANLYFKVNDSIHAVERTTRNKFARIAYETDQLEEKNEVLTRRNTYIIIASIVFFTLLVAIFFVYRLKSKNKEL</sequence>
<gene>
    <name evidence="2" type="ORF">D0809_30425</name>
</gene>
<accession>A0A4Y7U2G1</accession>
<evidence type="ECO:0000313" key="2">
    <source>
        <dbReference type="EMBL" id="TEB40474.1"/>
    </source>
</evidence>
<dbReference type="EMBL" id="QWDN01001264">
    <property type="protein sequence ID" value="TEB40474.1"/>
    <property type="molecule type" value="Genomic_DNA"/>
</dbReference>
<reference evidence="2 3" key="1">
    <citation type="journal article" date="2018" name="Syst. Appl. Microbiol.">
        <title>Flavobacterium circumlabens sp. nov. and Flavobacterium cupreum sp. nov., two psychrotrophic species isolated from Antarctic environmental samples.</title>
        <authorList>
            <person name="Kralova S."/>
            <person name="Busse H.J."/>
            <person name="Svec P."/>
            <person name="Maslanova I."/>
            <person name="Stankova E."/>
            <person name="Bartak M."/>
            <person name="Sedlacek I."/>
        </authorList>
    </citation>
    <scope>NUCLEOTIDE SEQUENCE [LARGE SCALE GENOMIC DNA]</scope>
    <source>
        <strain evidence="2 3">CCM 8828</strain>
    </source>
</reference>
<feature type="non-terminal residue" evidence="2">
    <location>
        <position position="98"/>
    </location>
</feature>
<feature type="transmembrane region" description="Helical" evidence="1">
    <location>
        <begin position="70"/>
        <end position="89"/>
    </location>
</feature>
<evidence type="ECO:0000256" key="1">
    <source>
        <dbReference type="SAM" id="Phobius"/>
    </source>
</evidence>
<feature type="non-terminal residue" evidence="2">
    <location>
        <position position="1"/>
    </location>
</feature>
<keyword evidence="1" id="KW-0812">Transmembrane</keyword>
<evidence type="ECO:0000313" key="3">
    <source>
        <dbReference type="Proteomes" id="UP000298340"/>
    </source>
</evidence>
<protein>
    <recommendedName>
        <fullName evidence="4">Two-component sensor histidine kinase</fullName>
    </recommendedName>
</protein>
<dbReference type="AlphaFoldDB" id="A0A4Y7U2G1"/>